<comment type="caution">
    <text evidence="7">The sequence shown here is derived from an EMBL/GenBank/DDBJ whole genome shotgun (WGS) entry which is preliminary data.</text>
</comment>
<dbReference type="InterPro" id="IPR010538">
    <property type="entry name" value="DHOR"/>
</dbReference>
<reference evidence="7 8" key="1">
    <citation type="submission" date="2018-11" db="EMBL/GenBank/DDBJ databases">
        <title>Genomic analyses of the natural microbiome of Caenorhabditis elegans.</title>
        <authorList>
            <person name="Samuel B."/>
        </authorList>
    </citation>
    <scope>NUCLEOTIDE SEQUENCE [LARGE SCALE GENOMIC DNA]</scope>
    <source>
        <strain evidence="7 8">BIGb0473</strain>
    </source>
</reference>
<feature type="domain" description="Cytochrome c" evidence="6">
    <location>
        <begin position="312"/>
        <end position="444"/>
    </location>
</feature>
<dbReference type="Gene3D" id="1.10.760.10">
    <property type="entry name" value="Cytochrome c-like domain"/>
    <property type="match status" value="1"/>
</dbReference>
<dbReference type="PANTHER" id="PTHR30600">
    <property type="entry name" value="CYTOCHROME C PEROXIDASE-RELATED"/>
    <property type="match status" value="1"/>
</dbReference>
<gene>
    <name evidence="7" type="ORF">EDF85_1214</name>
</gene>
<organism evidence="7 8">
    <name type="scientific">Pseudomonas putida</name>
    <name type="common">Arthrobacter siderocapsulatus</name>
    <dbReference type="NCBI Taxonomy" id="303"/>
    <lineage>
        <taxon>Bacteria</taxon>
        <taxon>Pseudomonadati</taxon>
        <taxon>Pseudomonadota</taxon>
        <taxon>Gammaproteobacteria</taxon>
        <taxon>Pseudomonadales</taxon>
        <taxon>Pseudomonadaceae</taxon>
        <taxon>Pseudomonas</taxon>
    </lineage>
</organism>
<feature type="chain" id="PRO_5040847029" evidence="5">
    <location>
        <begin position="22"/>
        <end position="444"/>
    </location>
</feature>
<keyword evidence="1 4" id="KW-0349">Heme</keyword>
<evidence type="ECO:0000256" key="5">
    <source>
        <dbReference type="SAM" id="SignalP"/>
    </source>
</evidence>
<sequence>MTVVRIAGLSIGLLVSALASADVTHTAVNREAYAQPFAGLDEGQLERFFRGRSLFRQAWVVAPSRDEAVDGLGPLYNRVSCIACHPKNGRGQAPQQGEAMRSLLLRLSVPGRDAHGGPKPHPVYGDQLNDQGVPGVPGEGRAHVYWQEHAVQLGDGETVMLRMPRVELRELAYGPLDGVLTSARVGSPVFGLGLLEAIEASTLQAMAAEAKPDGVTGRVNQVWSVERQRAEAGRFGLKANQPDLRQQIAHAMLGDLGITSTLAPEQNCTPAQQACAQAPHGGEPELDAMQLGDLHFYLAHLAVPARRQQAEPAVVQGEKLFAAIGCTACHRPELVTGTHPLYPALSQQRIAPYTDLLLHDMGEGLADGREDFLANGREWRTPALWGLGLGERINPGSGYLHDGRARTLEEAIVWHGGEAQVARQRYVTLGAKERAAIRAFLESL</sequence>
<dbReference type="InterPro" id="IPR009056">
    <property type="entry name" value="Cyt_c-like_dom"/>
</dbReference>
<feature type="signal peptide" evidence="5">
    <location>
        <begin position="1"/>
        <end position="21"/>
    </location>
</feature>
<dbReference type="InterPro" id="IPR036909">
    <property type="entry name" value="Cyt_c-like_dom_sf"/>
</dbReference>
<keyword evidence="2 4" id="KW-0479">Metal-binding</keyword>
<dbReference type="SUPFAM" id="SSF46626">
    <property type="entry name" value="Cytochrome c"/>
    <property type="match status" value="1"/>
</dbReference>
<dbReference type="AlphaFoldDB" id="A0A9X8ENP4"/>
<dbReference type="PROSITE" id="PS51007">
    <property type="entry name" value="CYTC"/>
    <property type="match status" value="1"/>
</dbReference>
<dbReference type="PIRSF" id="PIRSF028099">
    <property type="entry name" value="DUF1111"/>
    <property type="match status" value="1"/>
</dbReference>
<dbReference type="GO" id="GO:0009055">
    <property type="term" value="F:electron transfer activity"/>
    <property type="evidence" value="ECO:0007669"/>
    <property type="project" value="InterPro"/>
</dbReference>
<keyword evidence="3 4" id="KW-0408">Iron</keyword>
<dbReference type="EMBL" id="RJUR01000011">
    <property type="protein sequence ID" value="ROQ53453.1"/>
    <property type="molecule type" value="Genomic_DNA"/>
</dbReference>
<keyword evidence="5" id="KW-0732">Signal</keyword>
<evidence type="ECO:0000256" key="4">
    <source>
        <dbReference type="PROSITE-ProRule" id="PRU00433"/>
    </source>
</evidence>
<proteinExistence type="predicted"/>
<dbReference type="GO" id="GO:0004130">
    <property type="term" value="F:cytochrome-c peroxidase activity"/>
    <property type="evidence" value="ECO:0007669"/>
    <property type="project" value="TreeGrafter"/>
</dbReference>
<dbReference type="GO" id="GO:0020037">
    <property type="term" value="F:heme binding"/>
    <property type="evidence" value="ECO:0007669"/>
    <property type="project" value="InterPro"/>
</dbReference>
<evidence type="ECO:0000256" key="2">
    <source>
        <dbReference type="ARBA" id="ARBA00022723"/>
    </source>
</evidence>
<dbReference type="Proteomes" id="UP000269115">
    <property type="component" value="Unassembled WGS sequence"/>
</dbReference>
<dbReference type="InterPro" id="IPR051395">
    <property type="entry name" value="Cytochrome_c_Peroxidase/MauG"/>
</dbReference>
<dbReference type="PANTHER" id="PTHR30600:SF4">
    <property type="entry name" value="CYTOCHROME C DOMAIN-CONTAINING PROTEIN"/>
    <property type="match status" value="1"/>
</dbReference>
<evidence type="ECO:0000259" key="6">
    <source>
        <dbReference type="PROSITE" id="PS51007"/>
    </source>
</evidence>
<dbReference type="RefSeq" id="WP_229589503.1">
    <property type="nucleotide sequence ID" value="NZ_RJUR01000011.1"/>
</dbReference>
<evidence type="ECO:0000313" key="7">
    <source>
        <dbReference type="EMBL" id="ROQ53453.1"/>
    </source>
</evidence>
<dbReference type="GO" id="GO:0046872">
    <property type="term" value="F:metal ion binding"/>
    <property type="evidence" value="ECO:0007669"/>
    <property type="project" value="UniProtKB-KW"/>
</dbReference>
<evidence type="ECO:0000256" key="3">
    <source>
        <dbReference type="ARBA" id="ARBA00023004"/>
    </source>
</evidence>
<evidence type="ECO:0000313" key="8">
    <source>
        <dbReference type="Proteomes" id="UP000269115"/>
    </source>
</evidence>
<dbReference type="Pfam" id="PF06537">
    <property type="entry name" value="DHOR"/>
    <property type="match status" value="1"/>
</dbReference>
<protein>
    <submittedName>
        <fullName evidence="7">CxxC motif-containing protein (DUF1111 family)</fullName>
    </submittedName>
</protein>
<accession>A0A9X8ENP4</accession>
<name>A0A9X8ENP4_PSEPU</name>
<evidence type="ECO:0000256" key="1">
    <source>
        <dbReference type="ARBA" id="ARBA00022617"/>
    </source>
</evidence>